<feature type="domain" description="7TM GPCR serpentine receptor class x (Srx)" evidence="2">
    <location>
        <begin position="87"/>
        <end position="248"/>
    </location>
</feature>
<keyword evidence="3" id="KW-1185">Reference proteome</keyword>
<organism evidence="3 4">
    <name type="scientific">Parastrongyloides trichosuri</name>
    <name type="common">Possum-specific nematode worm</name>
    <dbReference type="NCBI Taxonomy" id="131310"/>
    <lineage>
        <taxon>Eukaryota</taxon>
        <taxon>Metazoa</taxon>
        <taxon>Ecdysozoa</taxon>
        <taxon>Nematoda</taxon>
        <taxon>Chromadorea</taxon>
        <taxon>Rhabditida</taxon>
        <taxon>Tylenchina</taxon>
        <taxon>Panagrolaimomorpha</taxon>
        <taxon>Strongyloidoidea</taxon>
        <taxon>Strongyloididae</taxon>
        <taxon>Parastrongyloides</taxon>
    </lineage>
</organism>
<dbReference type="AlphaFoldDB" id="A0A0N4ZA15"/>
<keyword evidence="1" id="KW-1133">Transmembrane helix</keyword>
<feature type="transmembrane region" description="Helical" evidence="1">
    <location>
        <begin position="98"/>
        <end position="120"/>
    </location>
</feature>
<feature type="transmembrane region" description="Helical" evidence="1">
    <location>
        <begin position="45"/>
        <end position="67"/>
    </location>
</feature>
<evidence type="ECO:0000256" key="1">
    <source>
        <dbReference type="SAM" id="Phobius"/>
    </source>
</evidence>
<dbReference type="WBParaSite" id="PTRK_0000422300.1">
    <property type="protein sequence ID" value="PTRK_0000422300.1"/>
    <property type="gene ID" value="PTRK_0000422300"/>
</dbReference>
<evidence type="ECO:0000313" key="3">
    <source>
        <dbReference type="Proteomes" id="UP000038045"/>
    </source>
</evidence>
<protein>
    <submittedName>
        <fullName evidence="4">7TM_GPCR_Srx domain-containing protein</fullName>
    </submittedName>
</protein>
<dbReference type="Proteomes" id="UP000038045">
    <property type="component" value="Unplaced"/>
</dbReference>
<dbReference type="InterPro" id="IPR019430">
    <property type="entry name" value="7TM_GPCR_serpentine_rcpt_Srx"/>
</dbReference>
<feature type="transmembrane region" description="Helical" evidence="1">
    <location>
        <begin position="261"/>
        <end position="282"/>
    </location>
</feature>
<keyword evidence="1" id="KW-0472">Membrane</keyword>
<accession>A0A0N4ZA15</accession>
<name>A0A0N4ZA15_PARTI</name>
<dbReference type="Pfam" id="PF10328">
    <property type="entry name" value="7TM_GPCR_Srx"/>
    <property type="match status" value="1"/>
</dbReference>
<keyword evidence="1" id="KW-0812">Transmembrane</keyword>
<feature type="transmembrane region" description="Helical" evidence="1">
    <location>
        <begin position="294"/>
        <end position="315"/>
    </location>
</feature>
<proteinExistence type="predicted"/>
<feature type="transmembrane region" description="Helical" evidence="1">
    <location>
        <begin position="168"/>
        <end position="189"/>
    </location>
</feature>
<feature type="transmembrane region" description="Helical" evidence="1">
    <location>
        <begin position="126"/>
        <end position="148"/>
    </location>
</feature>
<evidence type="ECO:0000313" key="4">
    <source>
        <dbReference type="WBParaSite" id="PTRK_0000422300.1"/>
    </source>
</evidence>
<reference evidence="4" key="1">
    <citation type="submission" date="2017-02" db="UniProtKB">
        <authorList>
            <consortium name="WormBaseParasite"/>
        </authorList>
    </citation>
    <scope>IDENTIFICATION</scope>
</reference>
<sequence length="316" mass="36473">MKDNEILLNSSINFPCGNTFSVRHYVETSQGSQNIMLNRVLIGSIHLGISSFFLITQILVFYVSFFYKEYHYKSFKGLHHIKNNGDNMPFTIMKHQGFTSFIQQICHFITSILTIVLGDFDSFTESYIGALLLSSYSTNVVFVFLLTLNRVDIMYQKIYFIDISRETFFKSGIFICYIIMGIFLILFLLPPFRLIYNPTILEWVFFAPSNSTVIASIVQSRIIWVLLFFTLILNLLIFFKIISLRRLSIRRSYFAFEDFKLILHVILCYASIVFLELCWNGLVGNIYKSTVGALIPQIIFIITSGANAIFTLCFVG</sequence>
<evidence type="ECO:0000259" key="2">
    <source>
        <dbReference type="Pfam" id="PF10328"/>
    </source>
</evidence>
<feature type="transmembrane region" description="Helical" evidence="1">
    <location>
        <begin position="222"/>
        <end position="241"/>
    </location>
</feature>